<dbReference type="PIR" id="B97052">
    <property type="entry name" value="B97052"/>
</dbReference>
<evidence type="ECO:0000256" key="3">
    <source>
        <dbReference type="PROSITE-ProRule" id="PRU00169"/>
    </source>
</evidence>
<dbReference type="PROSITE" id="PS50110">
    <property type="entry name" value="RESPONSE_REGULATORY"/>
    <property type="match status" value="1"/>
</dbReference>
<evidence type="ECO:0000313" key="7">
    <source>
        <dbReference type="Proteomes" id="UP000000814"/>
    </source>
</evidence>
<dbReference type="SUPFAM" id="SSF50341">
    <property type="entry name" value="CheW-like"/>
    <property type="match status" value="1"/>
</dbReference>
<dbReference type="InterPro" id="IPR002545">
    <property type="entry name" value="CheW-lke_dom"/>
</dbReference>
<evidence type="ECO:0000256" key="2">
    <source>
        <dbReference type="ARBA" id="ARBA00024867"/>
    </source>
</evidence>
<dbReference type="Gene3D" id="2.40.50.180">
    <property type="entry name" value="CheA-289, Domain 4"/>
    <property type="match status" value="1"/>
</dbReference>
<dbReference type="EMBL" id="AE001437">
    <property type="protein sequence ID" value="AAK79205.1"/>
    <property type="molecule type" value="Genomic_DNA"/>
</dbReference>
<proteinExistence type="predicted"/>
<dbReference type="Proteomes" id="UP000000814">
    <property type="component" value="Chromosome"/>
</dbReference>
<dbReference type="HOGENOM" id="CLU_048995_0_1_9"/>
<dbReference type="Gene3D" id="3.40.50.2300">
    <property type="match status" value="1"/>
</dbReference>
<dbReference type="RefSeq" id="WP_010964546.1">
    <property type="nucleotide sequence ID" value="NC_003030.1"/>
</dbReference>
<dbReference type="Gene3D" id="2.30.30.40">
    <property type="entry name" value="SH3 Domains"/>
    <property type="match status" value="1"/>
</dbReference>
<dbReference type="PROSITE" id="PS50851">
    <property type="entry name" value="CHEW"/>
    <property type="match status" value="1"/>
</dbReference>
<feature type="domain" description="CheW-like" evidence="5">
    <location>
        <begin position="13"/>
        <end position="151"/>
    </location>
</feature>
<accession>Q97JP0</accession>
<dbReference type="SMART" id="SM00448">
    <property type="entry name" value="REC"/>
    <property type="match status" value="1"/>
</dbReference>
<sequence length="300" mass="33406">MESNILLESGTGELEILEFVIGDRHFAINIIKVKEVVEVDGGKITKLPETNPAIAGLILCRNEIITLVDLKYVVNKGAKVESCSKVIICEFNKVRVAFNIDAIIGVHRVKWEEILKPDDVSENSLVIAHVLLGQKILLMLDFEKIVTDISPSTGISQERIGNIEYKDRSNIKIAMADDSTLIRKLIKDTLTKAGFTKLELFDDGKQLLDYLEAISKEKGDRVTDEVQLVITDIEMPQMDGHALTRKIKENPLLRKLPVIIFSSLITSELKHKGESVGANAQISKPEVGELVRIIDELVSK</sequence>
<dbReference type="InterPro" id="IPR036061">
    <property type="entry name" value="CheW-like_dom_sf"/>
</dbReference>
<dbReference type="InterPro" id="IPR001789">
    <property type="entry name" value="Sig_transdc_resp-reg_receiver"/>
</dbReference>
<protein>
    <recommendedName>
        <fullName evidence="1">Stage 0 sporulation protein A homolog</fullName>
    </recommendedName>
</protein>
<keyword evidence="3" id="KW-0597">Phosphoprotein</keyword>
<dbReference type="Pfam" id="PF00072">
    <property type="entry name" value="Response_reg"/>
    <property type="match status" value="1"/>
</dbReference>
<reference evidence="6 7" key="1">
    <citation type="journal article" date="2001" name="J. Bacteriol.">
        <title>Genome sequence and comparative analysis of the solvent-producing bacterium Clostridium acetobutylicum.</title>
        <authorList>
            <person name="Nolling J."/>
            <person name="Breton G."/>
            <person name="Omelchenko M.V."/>
            <person name="Makarova K.S."/>
            <person name="Zeng Q."/>
            <person name="Gibson R."/>
            <person name="Lee H.M."/>
            <person name="Dubois J."/>
            <person name="Qiu D."/>
            <person name="Hitti J."/>
            <person name="Wolf Y.I."/>
            <person name="Tatusov R.L."/>
            <person name="Sabathe F."/>
            <person name="Doucette-Stamm L."/>
            <person name="Soucaille P."/>
            <person name="Daly M.J."/>
            <person name="Bennett G.N."/>
            <person name="Koonin E.V."/>
            <person name="Smith D.R."/>
        </authorList>
    </citation>
    <scope>NUCLEOTIDE SEQUENCE [LARGE SCALE GENOMIC DNA]</scope>
    <source>
        <strain evidence="7">ATCC 824 / DSM 792 / JCM 1419 / LMG 5710 / VKM B-1787</strain>
    </source>
</reference>
<name>Q97JP0_CLOAB</name>
<evidence type="ECO:0000259" key="4">
    <source>
        <dbReference type="PROSITE" id="PS50110"/>
    </source>
</evidence>
<dbReference type="eggNOG" id="COG0835">
    <property type="taxonomic scope" value="Bacteria"/>
</dbReference>
<feature type="modified residue" description="4-aspartylphosphate" evidence="3">
    <location>
        <position position="232"/>
    </location>
</feature>
<dbReference type="PIRSF" id="PIRSF002867">
    <property type="entry name" value="CheV"/>
    <property type="match status" value="1"/>
</dbReference>
<dbReference type="KEGG" id="cac:CA_C1233"/>
<evidence type="ECO:0000256" key="1">
    <source>
        <dbReference type="ARBA" id="ARBA00018672"/>
    </source>
</evidence>
<dbReference type="Pfam" id="PF01584">
    <property type="entry name" value="CheW"/>
    <property type="match status" value="1"/>
</dbReference>
<dbReference type="STRING" id="272562.CA_C1233"/>
<dbReference type="GeneID" id="44997740"/>
<dbReference type="eggNOG" id="COG0784">
    <property type="taxonomic scope" value="Bacteria"/>
</dbReference>
<organism evidence="6 7">
    <name type="scientific">Clostridium acetobutylicum (strain ATCC 824 / DSM 792 / JCM 1419 / IAM 19013 / LMG 5710 / NBRC 13948 / NRRL B-527 / VKM B-1787 / 2291 / W)</name>
    <dbReference type="NCBI Taxonomy" id="272562"/>
    <lineage>
        <taxon>Bacteria</taxon>
        <taxon>Bacillati</taxon>
        <taxon>Bacillota</taxon>
        <taxon>Clostridia</taxon>
        <taxon>Eubacteriales</taxon>
        <taxon>Clostridiaceae</taxon>
        <taxon>Clostridium</taxon>
    </lineage>
</organism>
<dbReference type="AlphaFoldDB" id="Q97JP0"/>
<keyword evidence="7" id="KW-1185">Reference proteome</keyword>
<dbReference type="PANTHER" id="PTHR47233">
    <property type="entry name" value="CHEMOTAXIS PROTEIN CHEV"/>
    <property type="match status" value="1"/>
</dbReference>
<evidence type="ECO:0000259" key="5">
    <source>
        <dbReference type="PROSITE" id="PS50851"/>
    </source>
</evidence>
<evidence type="ECO:0000313" key="6">
    <source>
        <dbReference type="EMBL" id="AAK79205.1"/>
    </source>
</evidence>
<dbReference type="InterPro" id="IPR011006">
    <property type="entry name" value="CheY-like_superfamily"/>
</dbReference>
<dbReference type="SUPFAM" id="SSF52172">
    <property type="entry name" value="CheY-like"/>
    <property type="match status" value="1"/>
</dbReference>
<dbReference type="PATRIC" id="fig|272562.8.peg.1433"/>
<dbReference type="SMART" id="SM00260">
    <property type="entry name" value="CheW"/>
    <property type="match status" value="1"/>
</dbReference>
<feature type="domain" description="Response regulatory" evidence="4">
    <location>
        <begin position="172"/>
        <end position="299"/>
    </location>
</feature>
<dbReference type="GO" id="GO:0000160">
    <property type="term" value="P:phosphorelay signal transduction system"/>
    <property type="evidence" value="ECO:0007669"/>
    <property type="project" value="InterPro"/>
</dbReference>
<dbReference type="GO" id="GO:0006935">
    <property type="term" value="P:chemotaxis"/>
    <property type="evidence" value="ECO:0007669"/>
    <property type="project" value="InterPro"/>
</dbReference>
<dbReference type="OrthoDB" id="9806105at2"/>
<comment type="function">
    <text evidence="2">May play the central regulatory role in sporulation. It may be an element of the effector pathway responsible for the activation of sporulation genes in response to nutritional stress. Spo0A may act in concert with spo0H (a sigma factor) to control the expression of some genes that are critical to the sporulation process.</text>
</comment>
<dbReference type="InterPro" id="IPR024181">
    <property type="entry name" value="Chemotax_regulator_CheV"/>
</dbReference>
<gene>
    <name evidence="6" type="primary">chev</name>
    <name evidence="6" type="ordered locus">CA_C1233</name>
</gene>
<dbReference type="PANTHER" id="PTHR47233:SF3">
    <property type="entry name" value="CHEMOTAXIS PROTEIN CHEV"/>
    <property type="match status" value="1"/>
</dbReference>